<feature type="binding site" evidence="5">
    <location>
        <position position="101"/>
    </location>
    <ligand>
        <name>Mn(2+)</name>
        <dbReference type="ChEBI" id="CHEBI:29035"/>
        <label>2</label>
    </ligand>
</feature>
<evidence type="ECO:0000256" key="5">
    <source>
        <dbReference type="PIRSR" id="PIRSR005962-1"/>
    </source>
</evidence>
<feature type="binding site" evidence="5">
    <location>
        <position position="103"/>
    </location>
    <ligand>
        <name>Mn(2+)</name>
        <dbReference type="ChEBI" id="CHEBI:29035"/>
        <label>2</label>
    </ligand>
</feature>
<dbReference type="GO" id="GO:0019877">
    <property type="term" value="P:diaminopimelate biosynthetic process"/>
    <property type="evidence" value="ECO:0007669"/>
    <property type="project" value="UniProtKB-ARBA"/>
</dbReference>
<dbReference type="FunFam" id="3.30.70.360:FF:000001">
    <property type="entry name" value="N-acetyldiaminopimelate deacetylase"/>
    <property type="match status" value="1"/>
</dbReference>
<evidence type="ECO:0000256" key="2">
    <source>
        <dbReference type="ARBA" id="ARBA00022723"/>
    </source>
</evidence>
<dbReference type="FunFam" id="3.40.630.10:FF:000006">
    <property type="entry name" value="N-acetyldiaminopimelate deacetylase"/>
    <property type="match status" value="1"/>
</dbReference>
<dbReference type="InterPro" id="IPR011650">
    <property type="entry name" value="Peptidase_M20_dimer"/>
</dbReference>
<accession>A0A6A8LIN4</accession>
<dbReference type="Gene3D" id="3.30.70.360">
    <property type="match status" value="1"/>
</dbReference>
<evidence type="ECO:0000256" key="4">
    <source>
        <dbReference type="ARBA" id="ARBA00052737"/>
    </source>
</evidence>
<dbReference type="Pfam" id="PF07687">
    <property type="entry name" value="M20_dimer"/>
    <property type="match status" value="1"/>
</dbReference>
<dbReference type="NCBIfam" id="TIGR01891">
    <property type="entry name" value="amidohydrolases"/>
    <property type="match status" value="1"/>
</dbReference>
<dbReference type="Pfam" id="PF01546">
    <property type="entry name" value="Peptidase_M20"/>
    <property type="match status" value="1"/>
</dbReference>
<dbReference type="InterPro" id="IPR033846">
    <property type="entry name" value="YxeP-like"/>
</dbReference>
<proteinExistence type="inferred from homology"/>
<keyword evidence="5" id="KW-0464">Manganese</keyword>
<dbReference type="InterPro" id="IPR017439">
    <property type="entry name" value="Amidohydrolase"/>
</dbReference>
<evidence type="ECO:0000259" key="6">
    <source>
        <dbReference type="Pfam" id="PF07687"/>
    </source>
</evidence>
<gene>
    <name evidence="7" type="ORF">GKC39_13575</name>
</gene>
<comment type="similarity">
    <text evidence="1">Belongs to the peptidase M20 family.</text>
</comment>
<dbReference type="AlphaFoldDB" id="A0A6A8LIN4"/>
<name>A0A6A8LIN4_BACVE</name>
<feature type="domain" description="Peptidase M20 dimerisation" evidence="6">
    <location>
        <begin position="184"/>
        <end position="276"/>
    </location>
</feature>
<feature type="binding site" evidence="5">
    <location>
        <position position="137"/>
    </location>
    <ligand>
        <name>Mn(2+)</name>
        <dbReference type="ChEBI" id="CHEBI:29035"/>
        <label>2</label>
    </ligand>
</feature>
<dbReference type="SUPFAM" id="SSF55031">
    <property type="entry name" value="Bacterial exopeptidase dimerisation domain"/>
    <property type="match status" value="1"/>
</dbReference>
<feature type="binding site" evidence="5">
    <location>
        <position position="353"/>
    </location>
    <ligand>
        <name>Mn(2+)</name>
        <dbReference type="ChEBI" id="CHEBI:29035"/>
        <label>2</label>
    </ligand>
</feature>
<feature type="binding site" evidence="5">
    <location>
        <position position="161"/>
    </location>
    <ligand>
        <name>Mn(2+)</name>
        <dbReference type="ChEBI" id="CHEBI:29035"/>
        <label>2</label>
    </ligand>
</feature>
<dbReference type="PIRSF" id="PIRSF005962">
    <property type="entry name" value="Pept_M20D_amidohydro"/>
    <property type="match status" value="1"/>
</dbReference>
<dbReference type="SUPFAM" id="SSF53187">
    <property type="entry name" value="Zn-dependent exopeptidases"/>
    <property type="match status" value="1"/>
</dbReference>
<dbReference type="InterPro" id="IPR002933">
    <property type="entry name" value="Peptidase_M20"/>
</dbReference>
<dbReference type="EMBL" id="WKKV01000006">
    <property type="protein sequence ID" value="MSE03093.1"/>
    <property type="molecule type" value="Genomic_DNA"/>
</dbReference>
<dbReference type="PANTHER" id="PTHR11014">
    <property type="entry name" value="PEPTIDASE M20 FAMILY MEMBER"/>
    <property type="match status" value="1"/>
</dbReference>
<dbReference type="InterPro" id="IPR036264">
    <property type="entry name" value="Bact_exopeptidase_dim_dom"/>
</dbReference>
<dbReference type="Gene3D" id="3.40.630.10">
    <property type="entry name" value="Zn peptidases"/>
    <property type="match status" value="1"/>
</dbReference>
<reference evidence="7" key="1">
    <citation type="submission" date="2019-11" db="EMBL/GenBank/DDBJ databases">
        <title>Draft Genome Sequence of Plant Growth-Promoting Rhizosphere-Associated Bacteria.</title>
        <authorList>
            <person name="Vasilyev I.Y."/>
            <person name="Radchenko V."/>
            <person name="Ilnitskaya E.V."/>
        </authorList>
    </citation>
    <scope>NUCLEOTIDE SEQUENCE</scope>
    <source>
        <strain evidence="7">VRA_517_n</strain>
    </source>
</reference>
<sequence length="383" mass="41860">MANETYESLNKRLINIRRDLHEHPELSGEEFETTNKIRRWLEEEGITVLDVPKLQTGVIAEIKGDKSGPVIAVRADIDALPIEEKTNLPFASRNSGVMHACGHDFHTASILGTAFLLNERKHELKGTVRFIFQPAEEIAAGARQVIEAGALDGVSAIFGMHNKPDLPVGTVGLKEGPLMASVDRFEITVKGKGGHAGIPDNSIDPIQAAGQIIGGLQSIVSRNISSLHNAVVSITRVQGGSSWNVIPDHVEMEGTVRTFQKEARDAVPKHMKRVAEGIAAGFGAEADFRWFPYLPSVMNDARFIQAAEQTAESLGLQTVRAEQSPGGEDFALYQEKIPGFFVWMGTNGTEEWHHPAFTLDEKALPKAAEFFARLAVNVLEQTE</sequence>
<comment type="catalytic activity">
    <reaction evidence="4">
        <text>N-acetyl-L-cysteine + H2O = L-cysteine + acetate</text>
        <dbReference type="Rhea" id="RHEA:75515"/>
        <dbReference type="ChEBI" id="CHEBI:15377"/>
        <dbReference type="ChEBI" id="CHEBI:30089"/>
        <dbReference type="ChEBI" id="CHEBI:35235"/>
        <dbReference type="ChEBI" id="CHEBI:78236"/>
    </reaction>
    <physiologicalReaction direction="left-to-right" evidence="4">
        <dbReference type="Rhea" id="RHEA:75516"/>
    </physiologicalReaction>
</comment>
<keyword evidence="2 5" id="KW-0479">Metal-binding</keyword>
<protein>
    <submittedName>
        <fullName evidence="7">Amidohydrolase</fullName>
    </submittedName>
</protein>
<evidence type="ECO:0000313" key="7">
    <source>
        <dbReference type="EMBL" id="MSE03093.1"/>
    </source>
</evidence>
<dbReference type="PANTHER" id="PTHR11014:SF63">
    <property type="entry name" value="METALLOPEPTIDASE, PUTATIVE (AFU_ORTHOLOGUE AFUA_6G09600)-RELATED"/>
    <property type="match status" value="1"/>
</dbReference>
<comment type="caution">
    <text evidence="7">The sequence shown here is derived from an EMBL/GenBank/DDBJ whole genome shotgun (WGS) entry which is preliminary data.</text>
</comment>
<organism evidence="7">
    <name type="scientific">Bacillus velezensis</name>
    <dbReference type="NCBI Taxonomy" id="492670"/>
    <lineage>
        <taxon>Bacteria</taxon>
        <taxon>Bacillati</taxon>
        <taxon>Bacillota</taxon>
        <taxon>Bacilli</taxon>
        <taxon>Bacillales</taxon>
        <taxon>Bacillaceae</taxon>
        <taxon>Bacillus</taxon>
        <taxon>Bacillus amyloliquefaciens group</taxon>
    </lineage>
</organism>
<evidence type="ECO:0000256" key="3">
    <source>
        <dbReference type="ARBA" id="ARBA00022801"/>
    </source>
</evidence>
<dbReference type="RefSeq" id="WP_024084883.1">
    <property type="nucleotide sequence ID" value="NZ_AP028932.1"/>
</dbReference>
<comment type="cofactor">
    <cofactor evidence="5">
        <name>Mn(2+)</name>
        <dbReference type="ChEBI" id="CHEBI:29035"/>
    </cofactor>
    <text evidence="5">The Mn(2+) ion enhances activity.</text>
</comment>
<evidence type="ECO:0000256" key="1">
    <source>
        <dbReference type="ARBA" id="ARBA00006153"/>
    </source>
</evidence>
<keyword evidence="3 7" id="KW-0378">Hydrolase</keyword>
<dbReference type="GO" id="GO:0050118">
    <property type="term" value="F:N-acetyldiaminopimelate deacetylase activity"/>
    <property type="evidence" value="ECO:0007669"/>
    <property type="project" value="UniProtKB-ARBA"/>
</dbReference>
<dbReference type="GO" id="GO:0046872">
    <property type="term" value="F:metal ion binding"/>
    <property type="evidence" value="ECO:0007669"/>
    <property type="project" value="UniProtKB-KW"/>
</dbReference>
<dbReference type="CDD" id="cd05669">
    <property type="entry name" value="M20_Acy1_YxeP-like"/>
    <property type="match status" value="1"/>
</dbReference>